<feature type="compositionally biased region" description="Low complexity" evidence="1">
    <location>
        <begin position="198"/>
        <end position="213"/>
    </location>
</feature>
<dbReference type="AlphaFoldDB" id="A0A7W7I643"/>
<gene>
    <name evidence="3" type="ORF">BJ971_007688</name>
</gene>
<feature type="compositionally biased region" description="Gly residues" evidence="1">
    <location>
        <begin position="525"/>
        <end position="539"/>
    </location>
</feature>
<feature type="compositionally biased region" description="Acidic residues" evidence="1">
    <location>
        <begin position="214"/>
        <end position="227"/>
    </location>
</feature>
<evidence type="ECO:0000256" key="1">
    <source>
        <dbReference type="SAM" id="MobiDB-lite"/>
    </source>
</evidence>
<evidence type="ECO:0000313" key="3">
    <source>
        <dbReference type="EMBL" id="MBB4767132.1"/>
    </source>
</evidence>
<keyword evidence="2" id="KW-1133">Transmembrane helix</keyword>
<evidence type="ECO:0008006" key="5">
    <source>
        <dbReference type="Google" id="ProtNLM"/>
    </source>
</evidence>
<feature type="region of interest" description="Disordered" evidence="1">
    <location>
        <begin position="522"/>
        <end position="666"/>
    </location>
</feature>
<comment type="caution">
    <text evidence="3">The sequence shown here is derived from an EMBL/GenBank/DDBJ whole genome shotgun (WGS) entry which is preliminary data.</text>
</comment>
<dbReference type="SUPFAM" id="SSF49464">
    <property type="entry name" value="Carboxypeptidase regulatory domain-like"/>
    <property type="match status" value="1"/>
</dbReference>
<dbReference type="RefSeq" id="WP_184998198.1">
    <property type="nucleotide sequence ID" value="NZ_BOMK01000036.1"/>
</dbReference>
<evidence type="ECO:0000256" key="2">
    <source>
        <dbReference type="SAM" id="Phobius"/>
    </source>
</evidence>
<keyword evidence="4" id="KW-1185">Reference proteome</keyword>
<dbReference type="Gene3D" id="2.60.40.1120">
    <property type="entry name" value="Carboxypeptidase-like, regulatory domain"/>
    <property type="match status" value="1"/>
</dbReference>
<feature type="compositionally biased region" description="Low complexity" evidence="1">
    <location>
        <begin position="284"/>
        <end position="298"/>
    </location>
</feature>
<name>A0A7W7I643_9ACTN</name>
<accession>A0A7W7I643</accession>
<organism evidence="3 4">
    <name type="scientific">Actinoplanes digitatis</name>
    <dbReference type="NCBI Taxonomy" id="1868"/>
    <lineage>
        <taxon>Bacteria</taxon>
        <taxon>Bacillati</taxon>
        <taxon>Actinomycetota</taxon>
        <taxon>Actinomycetes</taxon>
        <taxon>Micromonosporales</taxon>
        <taxon>Micromonosporaceae</taxon>
        <taxon>Actinoplanes</taxon>
    </lineage>
</organism>
<protein>
    <recommendedName>
        <fullName evidence="5">Carboxypeptidase regulatory-like domain-containing protein</fullName>
    </recommendedName>
</protein>
<feature type="compositionally biased region" description="Gly residues" evidence="1">
    <location>
        <begin position="605"/>
        <end position="646"/>
    </location>
</feature>
<dbReference type="EMBL" id="JACHNH010000001">
    <property type="protein sequence ID" value="MBB4767132.1"/>
    <property type="molecule type" value="Genomic_DNA"/>
</dbReference>
<reference evidence="3 4" key="1">
    <citation type="submission" date="2020-08" db="EMBL/GenBank/DDBJ databases">
        <title>Sequencing the genomes of 1000 actinobacteria strains.</title>
        <authorList>
            <person name="Klenk H.-P."/>
        </authorList>
    </citation>
    <scope>NUCLEOTIDE SEQUENCE [LARGE SCALE GENOMIC DNA]</scope>
    <source>
        <strain evidence="3 4">DSM 43149</strain>
    </source>
</reference>
<sequence>MSSLSSGDVPSGGETTLTYKVTNRNAEAGTVTVVVSANGMSCSGQCNFDEPIGPNEAKEYTAKLKAGNVDPGQTKDTRIQVSADIGGESGNAGRNVTLRGPEQAQTVRQVSGKVKDQEGKAVAGALVGLRDSQNHQYDTTTNGDGGYSFTSTDSKPIAVGALAVAATKGGYDVASVNAQGSSGKSINVPLTIKLKAGASPSTSPSATASASAEPTEEVSEDATDPATDDSAAALDQTPTSGEDEGSGSMLFIILGGLLVAAGIGAIVLVLMRRKAGEDADGADGADAPLGGAQPAAAGNRYPGAGETRLAGAPMGGAQATMIAPRSGAPSIGDAPTMIHRAPPVVDEFPDPYGAPMPQGGGYNAPGGWGAAGAAGAAGAVPGAYGAAGQYGGAQVPAQGGYPEQAGYDQAAPYGAPQGGYNEPDGYDQAAPYGAPQGGYEQQPQQRYDEPTGMYRPEPGGYPQEAGYADQGGYGGAEPAYGQNAGYGQGGDDYAGQAPARGGAYPGGGNGYAGGAYGAPAEPADQGGGYGQWDGQGGAVDNGNAYGAPAGGGAYGAPQGGQAYGNPNYGAPAGGGYDQADGYGAEQGGYDPRAAYGRPDGYDPQQGGGRGQQPPGGGYGGPVGQGGYGADQGGYYGAEQQGGGRHGGPPPEATRPGQRRPLDWMDD</sequence>
<keyword evidence="2" id="KW-0472">Membrane</keyword>
<dbReference type="InterPro" id="IPR008969">
    <property type="entry name" value="CarboxyPept-like_regulatory"/>
</dbReference>
<proteinExistence type="predicted"/>
<evidence type="ECO:0000313" key="4">
    <source>
        <dbReference type="Proteomes" id="UP000578112"/>
    </source>
</evidence>
<dbReference type="Proteomes" id="UP000578112">
    <property type="component" value="Unassembled WGS sequence"/>
</dbReference>
<feature type="region of interest" description="Disordered" evidence="1">
    <location>
        <begin position="278"/>
        <end position="301"/>
    </location>
</feature>
<feature type="region of interest" description="Disordered" evidence="1">
    <location>
        <begin position="401"/>
        <end position="492"/>
    </location>
</feature>
<feature type="compositionally biased region" description="Gly residues" evidence="1">
    <location>
        <begin position="548"/>
        <end position="562"/>
    </location>
</feature>
<feature type="transmembrane region" description="Helical" evidence="2">
    <location>
        <begin position="249"/>
        <end position="270"/>
    </location>
</feature>
<feature type="region of interest" description="Disordered" evidence="1">
    <location>
        <begin position="196"/>
        <end position="244"/>
    </location>
</feature>
<feature type="region of interest" description="Disordered" evidence="1">
    <location>
        <begin position="497"/>
        <end position="516"/>
    </location>
</feature>
<feature type="compositionally biased region" description="Gly residues" evidence="1">
    <location>
        <begin position="503"/>
        <end position="516"/>
    </location>
</feature>
<keyword evidence="2" id="KW-0812">Transmembrane</keyword>